<accession>A0A1Q8Y9Z1</accession>
<reference evidence="2 3" key="1">
    <citation type="submission" date="2017-01" db="EMBL/GenBank/DDBJ databases">
        <title>Genome sequence of Rhodoferax antarcticus ANT.BR, a psychrophilic purple nonsulfur bacterium from an Antarctic microbial mat.</title>
        <authorList>
            <person name="Baker J."/>
            <person name="Riester C."/>
            <person name="Skinner B."/>
            <person name="Newell A."/>
            <person name="Swingley W."/>
            <person name="Madigan M."/>
            <person name="Jung D."/>
            <person name="Asao M."/>
            <person name="Chen M."/>
            <person name="Loughlin P."/>
            <person name="Pan H."/>
            <person name="Lin S."/>
            <person name="Li N."/>
            <person name="Shaw J."/>
            <person name="Prado M."/>
            <person name="Sherman C."/>
            <person name="Li X."/>
            <person name="Tang J."/>
            <person name="Blankenship R."/>
            <person name="Zhao T."/>
            <person name="Touchman J."/>
            <person name="Sattley M."/>
        </authorList>
    </citation>
    <scope>NUCLEOTIDE SEQUENCE [LARGE SCALE GENOMIC DNA]</scope>
    <source>
        <strain evidence="2 3">ANT.BR</strain>
    </source>
</reference>
<dbReference type="Proteomes" id="UP000185911">
    <property type="component" value="Unassembled WGS sequence"/>
</dbReference>
<dbReference type="EMBL" id="MSYM01000018">
    <property type="protein sequence ID" value="OLP04861.1"/>
    <property type="molecule type" value="Genomic_DNA"/>
</dbReference>
<evidence type="ECO:0000313" key="2">
    <source>
        <dbReference type="EMBL" id="OLP04861.1"/>
    </source>
</evidence>
<keyword evidence="1" id="KW-0472">Membrane</keyword>
<keyword evidence="1" id="KW-0812">Transmembrane</keyword>
<evidence type="ECO:0000256" key="1">
    <source>
        <dbReference type="SAM" id="Phobius"/>
    </source>
</evidence>
<proteinExistence type="predicted"/>
<keyword evidence="1" id="KW-1133">Transmembrane helix</keyword>
<organism evidence="2 3">
    <name type="scientific">Rhodoferax antarcticus ANT.BR</name>
    <dbReference type="NCBI Taxonomy" id="1111071"/>
    <lineage>
        <taxon>Bacteria</taxon>
        <taxon>Pseudomonadati</taxon>
        <taxon>Pseudomonadota</taxon>
        <taxon>Betaproteobacteria</taxon>
        <taxon>Burkholderiales</taxon>
        <taxon>Comamonadaceae</taxon>
        <taxon>Rhodoferax</taxon>
    </lineage>
</organism>
<gene>
    <name evidence="2" type="ORF">BLL52_3677</name>
</gene>
<evidence type="ECO:0000313" key="3">
    <source>
        <dbReference type="Proteomes" id="UP000185911"/>
    </source>
</evidence>
<sequence length="58" mass="6242">MPGDLCELGDHLGTCQNSHRHLLTLRCAAVSARGFIATRLVTTVMVGVAFAGLYVWLV</sequence>
<feature type="transmembrane region" description="Helical" evidence="1">
    <location>
        <begin position="36"/>
        <end position="57"/>
    </location>
</feature>
<protein>
    <submittedName>
        <fullName evidence="2">Uncharacterized protein</fullName>
    </submittedName>
</protein>
<comment type="caution">
    <text evidence="2">The sequence shown here is derived from an EMBL/GenBank/DDBJ whole genome shotgun (WGS) entry which is preliminary data.</text>
</comment>
<name>A0A1Q8Y9Z1_9BURK</name>
<dbReference type="AlphaFoldDB" id="A0A1Q8Y9Z1"/>
<keyword evidence="3" id="KW-1185">Reference proteome</keyword>